<evidence type="ECO:0000256" key="5">
    <source>
        <dbReference type="ARBA" id="ARBA00022989"/>
    </source>
</evidence>
<dbReference type="Pfam" id="PF25539">
    <property type="entry name" value="Bestrophin_2"/>
    <property type="match status" value="2"/>
</dbReference>
<comment type="subcellular location">
    <subcellularLocation>
        <location evidence="1">Cell membrane</location>
        <topology evidence="1">Multi-pass membrane protein</topology>
    </subcellularLocation>
</comment>
<dbReference type="InterPro" id="IPR044669">
    <property type="entry name" value="YneE/VCCN1/2-like"/>
</dbReference>
<evidence type="ECO:0000256" key="7">
    <source>
        <dbReference type="ARBA" id="ARBA00023136"/>
    </source>
</evidence>
<evidence type="ECO:0000256" key="4">
    <source>
        <dbReference type="ARBA" id="ARBA00022692"/>
    </source>
</evidence>
<evidence type="ECO:0000256" key="8">
    <source>
        <dbReference type="SAM" id="MobiDB-lite"/>
    </source>
</evidence>
<keyword evidence="6" id="KW-0406">Ion transport</keyword>
<evidence type="ECO:0000256" key="6">
    <source>
        <dbReference type="ARBA" id="ARBA00023065"/>
    </source>
</evidence>
<dbReference type="OrthoDB" id="1368at2759"/>
<dbReference type="PANTHER" id="PTHR33281">
    <property type="entry name" value="UPF0187 PROTEIN YNEE"/>
    <property type="match status" value="1"/>
</dbReference>
<dbReference type="GO" id="GO:0005886">
    <property type="term" value="C:plasma membrane"/>
    <property type="evidence" value="ECO:0007669"/>
    <property type="project" value="UniProtKB-SubCell"/>
</dbReference>
<organism evidence="10 11">
    <name type="scientific">Rhodotorula mucilaginosa</name>
    <name type="common">Yeast</name>
    <name type="synonym">Rhodotorula rubra</name>
    <dbReference type="NCBI Taxonomy" id="5537"/>
    <lineage>
        <taxon>Eukaryota</taxon>
        <taxon>Fungi</taxon>
        <taxon>Dikarya</taxon>
        <taxon>Basidiomycota</taxon>
        <taxon>Pucciniomycotina</taxon>
        <taxon>Microbotryomycetes</taxon>
        <taxon>Sporidiobolales</taxon>
        <taxon>Sporidiobolaceae</taxon>
        <taxon>Rhodotorula</taxon>
    </lineage>
</organism>
<accession>A0A9P7B2V2</accession>
<keyword evidence="3" id="KW-1003">Cell membrane</keyword>
<dbReference type="GO" id="GO:0005254">
    <property type="term" value="F:chloride channel activity"/>
    <property type="evidence" value="ECO:0007669"/>
    <property type="project" value="InterPro"/>
</dbReference>
<sequence>MSLLSRKLGQTVFPEILPAVLGFTLVAVAITVGFETTAYPFKVNTIMLSVLTTMLSFAISLRTSSALERWNAGRQAWTTVSSASRSFAAIVWLHVADSTLDATQQAGVQAGSDEAEIESVKALIEKRTILNLICAWSVATKHYVRGESGIYWDDLYELVKALPRYSFPDSVDDEQPPASRETLTGLWRVPRPDGSVCVPISFASSLSNGQRSTTMSPASTLNGQRSVPMSTTPSTGSCDASTMEKLGASTSSDPRNYRTEELRLAPGYNPPEKNVYDYAPILYVFRPLWRRLFGEKKEVHKATSSNIPLEIHLFLNGYLATCIKRTTIPATAVGPAFTALNQLADSLATMERVLSTPLPYSYNVHLRATAFFYLLLLPFQIYQPLGWVTIPAQFIAACVFWGFLELASQIEQPFGYDDSDLDLDKYCALIAQELQAISAHAAPAPSKFVFSPYNTPFAPLDNRPAPEILLDFSHEHGGANQPGVKGVPGMRRYLAKHYSEVEEHAKKCAMPDRGKGRKSAWSRLHENKTVQVCIV</sequence>
<evidence type="ECO:0000313" key="11">
    <source>
        <dbReference type="Proteomes" id="UP000777482"/>
    </source>
</evidence>
<keyword evidence="7 9" id="KW-0472">Membrane</keyword>
<keyword evidence="5 9" id="KW-1133">Transmembrane helix</keyword>
<comment type="caution">
    <text evidence="10">The sequence shown here is derived from an EMBL/GenBank/DDBJ whole genome shotgun (WGS) entry which is preliminary data.</text>
</comment>
<feature type="transmembrane region" description="Helical" evidence="9">
    <location>
        <begin position="12"/>
        <end position="34"/>
    </location>
</feature>
<proteinExistence type="predicted"/>
<evidence type="ECO:0000313" key="10">
    <source>
        <dbReference type="EMBL" id="KAG0655943.1"/>
    </source>
</evidence>
<feature type="region of interest" description="Disordered" evidence="8">
    <location>
        <begin position="207"/>
        <end position="254"/>
    </location>
</feature>
<dbReference type="EMBL" id="PUHQ01000107">
    <property type="protein sequence ID" value="KAG0655943.1"/>
    <property type="molecule type" value="Genomic_DNA"/>
</dbReference>
<name>A0A9P7B2V2_RHOMI</name>
<protein>
    <submittedName>
        <fullName evidence="10">Uncharacterized protein</fullName>
    </submittedName>
</protein>
<feature type="compositionally biased region" description="Polar residues" evidence="8">
    <location>
        <begin position="207"/>
        <end position="240"/>
    </location>
</feature>
<keyword evidence="11" id="KW-1185">Reference proteome</keyword>
<dbReference type="Proteomes" id="UP000777482">
    <property type="component" value="Unassembled WGS sequence"/>
</dbReference>
<evidence type="ECO:0000256" key="1">
    <source>
        <dbReference type="ARBA" id="ARBA00004651"/>
    </source>
</evidence>
<keyword evidence="2" id="KW-0813">Transport</keyword>
<dbReference type="PANTHER" id="PTHR33281:SF19">
    <property type="entry name" value="VOLTAGE-DEPENDENT ANION CHANNEL-FORMING PROTEIN YNEE"/>
    <property type="match status" value="1"/>
</dbReference>
<evidence type="ECO:0000256" key="3">
    <source>
        <dbReference type="ARBA" id="ARBA00022475"/>
    </source>
</evidence>
<keyword evidence="4 9" id="KW-0812">Transmembrane</keyword>
<dbReference type="AlphaFoldDB" id="A0A9P7B2V2"/>
<evidence type="ECO:0000256" key="2">
    <source>
        <dbReference type="ARBA" id="ARBA00022448"/>
    </source>
</evidence>
<gene>
    <name evidence="10" type="ORF">C6P46_000525</name>
</gene>
<evidence type="ECO:0000256" key="9">
    <source>
        <dbReference type="SAM" id="Phobius"/>
    </source>
</evidence>
<reference evidence="10 11" key="1">
    <citation type="submission" date="2020-11" db="EMBL/GenBank/DDBJ databases">
        <title>Kefir isolates.</title>
        <authorList>
            <person name="Marcisauskas S."/>
            <person name="Kim Y."/>
            <person name="Blasche S."/>
        </authorList>
    </citation>
    <scope>NUCLEOTIDE SEQUENCE [LARGE SCALE GENOMIC DNA]</scope>
    <source>
        <strain evidence="10 11">KR</strain>
    </source>
</reference>